<dbReference type="InterPro" id="IPR018062">
    <property type="entry name" value="HTH_AraC-typ_CS"/>
</dbReference>
<evidence type="ECO:0000259" key="4">
    <source>
        <dbReference type="PROSITE" id="PS01124"/>
    </source>
</evidence>
<comment type="caution">
    <text evidence="5">The sequence shown here is derived from an EMBL/GenBank/DDBJ whole genome shotgun (WGS) entry which is preliminary data.</text>
</comment>
<dbReference type="EMBL" id="JBHUNE010000006">
    <property type="protein sequence ID" value="MFD2758104.1"/>
    <property type="molecule type" value="Genomic_DNA"/>
</dbReference>
<dbReference type="InterPro" id="IPR018060">
    <property type="entry name" value="HTH_AraC"/>
</dbReference>
<keyword evidence="2" id="KW-0238">DNA-binding</keyword>
<keyword evidence="6" id="KW-1185">Reference proteome</keyword>
<dbReference type="InterPro" id="IPR020449">
    <property type="entry name" value="Tscrpt_reg_AraC-type_HTH"/>
</dbReference>
<evidence type="ECO:0000313" key="5">
    <source>
        <dbReference type="EMBL" id="MFD2758104.1"/>
    </source>
</evidence>
<dbReference type="Proteomes" id="UP001597492">
    <property type="component" value="Unassembled WGS sequence"/>
</dbReference>
<dbReference type="Gene3D" id="1.10.10.60">
    <property type="entry name" value="Homeodomain-like"/>
    <property type="match status" value="2"/>
</dbReference>
<keyword evidence="1" id="KW-0805">Transcription regulation</keyword>
<organism evidence="5 6">
    <name type="scientific">Gulosibacter faecalis</name>
    <dbReference type="NCBI Taxonomy" id="272240"/>
    <lineage>
        <taxon>Bacteria</taxon>
        <taxon>Bacillati</taxon>
        <taxon>Actinomycetota</taxon>
        <taxon>Actinomycetes</taxon>
        <taxon>Micrococcales</taxon>
        <taxon>Microbacteriaceae</taxon>
        <taxon>Gulosibacter</taxon>
    </lineage>
</organism>
<dbReference type="SUPFAM" id="SSF46689">
    <property type="entry name" value="Homeodomain-like"/>
    <property type="match status" value="2"/>
</dbReference>
<dbReference type="InterPro" id="IPR009057">
    <property type="entry name" value="Homeodomain-like_sf"/>
</dbReference>
<gene>
    <name evidence="5" type="ORF">ACFSW7_06910</name>
</gene>
<sequence length="134" mass="14797">MNLERQVLARIERHPVSEAALPLPSAGPALGVAEALRFNPGDDRTLDELAAAHHASSRTVERAFIADTGRTFRQWRTQTRMEAAAMLLRAPKGIDAVAHRVGYLDVSAFRRAFKAYFGVTPGEYAARHRSADTR</sequence>
<keyword evidence="3" id="KW-0804">Transcription</keyword>
<evidence type="ECO:0000256" key="2">
    <source>
        <dbReference type="ARBA" id="ARBA00023125"/>
    </source>
</evidence>
<dbReference type="PANTHER" id="PTHR11019">
    <property type="entry name" value="HTH-TYPE TRANSCRIPTIONAL REGULATOR NIMR"/>
    <property type="match status" value="1"/>
</dbReference>
<evidence type="ECO:0000256" key="3">
    <source>
        <dbReference type="ARBA" id="ARBA00023163"/>
    </source>
</evidence>
<dbReference type="PANTHER" id="PTHR11019:SF199">
    <property type="entry name" value="HTH-TYPE TRANSCRIPTIONAL REGULATOR NIMR"/>
    <property type="match status" value="1"/>
</dbReference>
<dbReference type="PRINTS" id="PR00032">
    <property type="entry name" value="HTHARAC"/>
</dbReference>
<reference evidence="6" key="1">
    <citation type="journal article" date="2019" name="Int. J. Syst. Evol. Microbiol.">
        <title>The Global Catalogue of Microorganisms (GCM) 10K type strain sequencing project: providing services to taxonomists for standard genome sequencing and annotation.</title>
        <authorList>
            <consortium name="The Broad Institute Genomics Platform"/>
            <consortium name="The Broad Institute Genome Sequencing Center for Infectious Disease"/>
            <person name="Wu L."/>
            <person name="Ma J."/>
        </authorList>
    </citation>
    <scope>NUCLEOTIDE SEQUENCE [LARGE SCALE GENOMIC DNA]</scope>
    <source>
        <strain evidence="6">TISTR 1514</strain>
    </source>
</reference>
<dbReference type="Pfam" id="PF12833">
    <property type="entry name" value="HTH_18"/>
    <property type="match status" value="1"/>
</dbReference>
<dbReference type="SMART" id="SM00342">
    <property type="entry name" value="HTH_ARAC"/>
    <property type="match status" value="1"/>
</dbReference>
<proteinExistence type="predicted"/>
<feature type="domain" description="HTH araC/xylS-type" evidence="4">
    <location>
        <begin position="30"/>
        <end position="127"/>
    </location>
</feature>
<evidence type="ECO:0000256" key="1">
    <source>
        <dbReference type="ARBA" id="ARBA00023015"/>
    </source>
</evidence>
<name>A0ABW5V0B1_9MICO</name>
<dbReference type="PROSITE" id="PS01124">
    <property type="entry name" value="HTH_ARAC_FAMILY_2"/>
    <property type="match status" value="1"/>
</dbReference>
<evidence type="ECO:0000313" key="6">
    <source>
        <dbReference type="Proteomes" id="UP001597492"/>
    </source>
</evidence>
<dbReference type="PROSITE" id="PS00041">
    <property type="entry name" value="HTH_ARAC_FAMILY_1"/>
    <property type="match status" value="1"/>
</dbReference>
<protein>
    <submittedName>
        <fullName evidence="5">Helix-turn-helix transcriptional regulator</fullName>
    </submittedName>
</protein>
<dbReference type="RefSeq" id="WP_019618558.1">
    <property type="nucleotide sequence ID" value="NZ_JBHUNE010000006.1"/>
</dbReference>
<accession>A0ABW5V0B1</accession>